<feature type="transmembrane region" description="Helical" evidence="5">
    <location>
        <begin position="22"/>
        <end position="41"/>
    </location>
</feature>
<dbReference type="Proteomes" id="UP001597101">
    <property type="component" value="Unassembled WGS sequence"/>
</dbReference>
<dbReference type="InterPro" id="IPR052527">
    <property type="entry name" value="Metal_cation-efflux_comp"/>
</dbReference>
<dbReference type="GO" id="GO:0032259">
    <property type="term" value="P:methylation"/>
    <property type="evidence" value="ECO:0007669"/>
    <property type="project" value="UniProtKB-KW"/>
</dbReference>
<sequence length="132" mass="15007">MLHQFLPIGWEPERVTPLMTNGGWLIIAIALGLDVWTFLTLRRHRTTIMPHKAASQLAVDGPFAVSRNPIYLGNVLLCLGIGFVIGSRWFLLMAALLFVLLSELAIKREEAHLEANFPEEWKAYAAKVRRWI</sequence>
<evidence type="ECO:0000256" key="5">
    <source>
        <dbReference type="SAM" id="Phobius"/>
    </source>
</evidence>
<dbReference type="Gene3D" id="1.20.120.1630">
    <property type="match status" value="1"/>
</dbReference>
<comment type="caution">
    <text evidence="6">The sequence shown here is derived from an EMBL/GenBank/DDBJ whole genome shotgun (WGS) entry which is preliminary data.</text>
</comment>
<evidence type="ECO:0000256" key="4">
    <source>
        <dbReference type="ARBA" id="ARBA00023136"/>
    </source>
</evidence>
<evidence type="ECO:0000313" key="6">
    <source>
        <dbReference type="EMBL" id="MFD0917657.1"/>
    </source>
</evidence>
<dbReference type="EMBL" id="JBHTJV010000025">
    <property type="protein sequence ID" value="MFD0917657.1"/>
    <property type="molecule type" value="Genomic_DNA"/>
</dbReference>
<feature type="transmembrane region" description="Helical" evidence="5">
    <location>
        <begin position="75"/>
        <end position="101"/>
    </location>
</feature>
<accession>A0ABW3FGM7</accession>
<gene>
    <name evidence="6" type="ORF">ACFQ14_14740</name>
</gene>
<dbReference type="GO" id="GO:0004671">
    <property type="term" value="F:protein C-terminal S-isoprenylcysteine carboxyl O-methyltransferase activity"/>
    <property type="evidence" value="ECO:0007669"/>
    <property type="project" value="UniProtKB-EC"/>
</dbReference>
<evidence type="ECO:0000256" key="3">
    <source>
        <dbReference type="ARBA" id="ARBA00022989"/>
    </source>
</evidence>
<dbReference type="Pfam" id="PF04191">
    <property type="entry name" value="PEMT"/>
    <property type="match status" value="1"/>
</dbReference>
<evidence type="ECO:0000256" key="1">
    <source>
        <dbReference type="ARBA" id="ARBA00004127"/>
    </source>
</evidence>
<organism evidence="6 7">
    <name type="scientific">Pseudahrensia aquimaris</name>
    <dbReference type="NCBI Taxonomy" id="744461"/>
    <lineage>
        <taxon>Bacteria</taxon>
        <taxon>Pseudomonadati</taxon>
        <taxon>Pseudomonadota</taxon>
        <taxon>Alphaproteobacteria</taxon>
        <taxon>Hyphomicrobiales</taxon>
        <taxon>Ahrensiaceae</taxon>
        <taxon>Pseudahrensia</taxon>
    </lineage>
</organism>
<evidence type="ECO:0000313" key="7">
    <source>
        <dbReference type="Proteomes" id="UP001597101"/>
    </source>
</evidence>
<dbReference type="EC" id="2.1.1.334" evidence="6"/>
<keyword evidence="6" id="KW-0808">Transferase</keyword>
<keyword evidence="2 5" id="KW-0812">Transmembrane</keyword>
<dbReference type="PANTHER" id="PTHR43847:SF1">
    <property type="entry name" value="BLL3993 PROTEIN"/>
    <property type="match status" value="1"/>
</dbReference>
<name>A0ABW3FGM7_9HYPH</name>
<keyword evidence="4 5" id="KW-0472">Membrane</keyword>
<reference evidence="7" key="1">
    <citation type="journal article" date="2019" name="Int. J. Syst. Evol. Microbiol.">
        <title>The Global Catalogue of Microorganisms (GCM) 10K type strain sequencing project: providing services to taxonomists for standard genome sequencing and annotation.</title>
        <authorList>
            <consortium name="The Broad Institute Genomics Platform"/>
            <consortium name="The Broad Institute Genome Sequencing Center for Infectious Disease"/>
            <person name="Wu L."/>
            <person name="Ma J."/>
        </authorList>
    </citation>
    <scope>NUCLEOTIDE SEQUENCE [LARGE SCALE GENOMIC DNA]</scope>
    <source>
        <strain evidence="7">CCUG 60023</strain>
    </source>
</reference>
<proteinExistence type="predicted"/>
<protein>
    <submittedName>
        <fullName evidence="6">Methyltransferase family protein</fullName>
        <ecNumber evidence="6">2.1.1.100</ecNumber>
        <ecNumber evidence="6">2.1.1.334</ecNumber>
    </submittedName>
</protein>
<keyword evidence="3 5" id="KW-1133">Transmembrane helix</keyword>
<dbReference type="InterPro" id="IPR007318">
    <property type="entry name" value="Phopholipid_MeTrfase"/>
</dbReference>
<keyword evidence="6" id="KW-0489">Methyltransferase</keyword>
<dbReference type="RefSeq" id="WP_377213512.1">
    <property type="nucleotide sequence ID" value="NZ_JBHTJV010000025.1"/>
</dbReference>
<evidence type="ECO:0000256" key="2">
    <source>
        <dbReference type="ARBA" id="ARBA00022692"/>
    </source>
</evidence>
<keyword evidence="7" id="KW-1185">Reference proteome</keyword>
<comment type="subcellular location">
    <subcellularLocation>
        <location evidence="1">Endomembrane system</location>
        <topology evidence="1">Multi-pass membrane protein</topology>
    </subcellularLocation>
</comment>
<dbReference type="EC" id="2.1.1.100" evidence="6"/>
<dbReference type="PANTHER" id="PTHR43847">
    <property type="entry name" value="BLL3993 PROTEIN"/>
    <property type="match status" value="1"/>
</dbReference>